<evidence type="ECO:0000313" key="8">
    <source>
        <dbReference type="EMBL" id="MBV0933116.1"/>
    </source>
</evidence>
<protein>
    <submittedName>
        <fullName evidence="8">Copper resistance system multicopper oxidase</fullName>
    </submittedName>
</protein>
<dbReference type="Pfam" id="PF00394">
    <property type="entry name" value="Cu-oxidase"/>
    <property type="match status" value="1"/>
</dbReference>
<dbReference type="EMBL" id="JAHQZT010000007">
    <property type="protein sequence ID" value="MBV0933116.1"/>
    <property type="molecule type" value="Genomic_DNA"/>
</dbReference>
<evidence type="ECO:0000313" key="9">
    <source>
        <dbReference type="Proteomes" id="UP000755551"/>
    </source>
</evidence>
<dbReference type="InterPro" id="IPR001117">
    <property type="entry name" value="Cu-oxidase_2nd"/>
</dbReference>
<feature type="region of interest" description="Disordered" evidence="4">
    <location>
        <begin position="436"/>
        <end position="517"/>
    </location>
</feature>
<keyword evidence="2" id="KW-0560">Oxidoreductase</keyword>
<dbReference type="InterPro" id="IPR033138">
    <property type="entry name" value="Cu_oxidase_CS"/>
</dbReference>
<gene>
    <name evidence="8" type="ORF">KTN04_07180</name>
</gene>
<dbReference type="InterPro" id="IPR006311">
    <property type="entry name" value="TAT_signal"/>
</dbReference>
<comment type="caution">
    <text evidence="8">The sequence shown here is derived from an EMBL/GenBank/DDBJ whole genome shotgun (WGS) entry which is preliminary data.</text>
</comment>
<evidence type="ECO:0000259" key="7">
    <source>
        <dbReference type="Pfam" id="PF07732"/>
    </source>
</evidence>
<dbReference type="Pfam" id="PF07732">
    <property type="entry name" value="Cu-oxidase_3"/>
    <property type="match status" value="1"/>
</dbReference>
<evidence type="ECO:0000256" key="4">
    <source>
        <dbReference type="SAM" id="MobiDB-lite"/>
    </source>
</evidence>
<evidence type="ECO:0000256" key="3">
    <source>
        <dbReference type="ARBA" id="ARBA00023008"/>
    </source>
</evidence>
<dbReference type="RefSeq" id="WP_217334543.1">
    <property type="nucleotide sequence ID" value="NZ_JAHQZT010000007.1"/>
</dbReference>
<feature type="domain" description="Plastocyanin-like" evidence="6">
    <location>
        <begin position="563"/>
        <end position="678"/>
    </location>
</feature>
<organism evidence="8 9">
    <name type="scientific">Marinobacterium weihaiense</name>
    <dbReference type="NCBI Taxonomy" id="2851016"/>
    <lineage>
        <taxon>Bacteria</taxon>
        <taxon>Pseudomonadati</taxon>
        <taxon>Pseudomonadota</taxon>
        <taxon>Gammaproteobacteria</taxon>
        <taxon>Oceanospirillales</taxon>
        <taxon>Oceanospirillaceae</taxon>
        <taxon>Marinobacterium</taxon>
    </lineage>
</organism>
<dbReference type="InterPro" id="IPR011706">
    <property type="entry name" value="Cu-oxidase_C"/>
</dbReference>
<feature type="domain" description="Plastocyanin-like" evidence="7">
    <location>
        <begin position="62"/>
        <end position="169"/>
    </location>
</feature>
<evidence type="ECO:0000259" key="6">
    <source>
        <dbReference type="Pfam" id="PF07731"/>
    </source>
</evidence>
<accession>A0ABS6MBA0</accession>
<evidence type="ECO:0000256" key="2">
    <source>
        <dbReference type="ARBA" id="ARBA00023002"/>
    </source>
</evidence>
<dbReference type="PANTHER" id="PTHR11709">
    <property type="entry name" value="MULTI-COPPER OXIDASE"/>
    <property type="match status" value="1"/>
</dbReference>
<name>A0ABS6MBA0_9GAMM</name>
<dbReference type="NCBIfam" id="TIGR01480">
    <property type="entry name" value="copper_res_A"/>
    <property type="match status" value="1"/>
</dbReference>
<dbReference type="Pfam" id="PF07731">
    <property type="entry name" value="Cu-oxidase_2"/>
    <property type="match status" value="1"/>
</dbReference>
<keyword evidence="3" id="KW-0186">Copper</keyword>
<dbReference type="InterPro" id="IPR034282">
    <property type="entry name" value="CuRO_2_CopA"/>
</dbReference>
<keyword evidence="1" id="KW-0479">Metal-binding</keyword>
<evidence type="ECO:0000256" key="1">
    <source>
        <dbReference type="ARBA" id="ARBA00022723"/>
    </source>
</evidence>
<dbReference type="Proteomes" id="UP000755551">
    <property type="component" value="Unassembled WGS sequence"/>
</dbReference>
<dbReference type="InterPro" id="IPR006376">
    <property type="entry name" value="Cu-R_CopA"/>
</dbReference>
<evidence type="ECO:0000259" key="5">
    <source>
        <dbReference type="Pfam" id="PF00394"/>
    </source>
</evidence>
<dbReference type="InterPro" id="IPR045087">
    <property type="entry name" value="Cu-oxidase_fam"/>
</dbReference>
<feature type="region of interest" description="Disordered" evidence="4">
    <location>
        <begin position="382"/>
        <end position="403"/>
    </location>
</feature>
<reference evidence="8 9" key="1">
    <citation type="submission" date="2021-06" db="EMBL/GenBank/DDBJ databases">
        <title>Bacterium isolated from marine sediment.</title>
        <authorList>
            <person name="Zhu K.-L."/>
            <person name="Du Z.-J."/>
            <person name="Liang Q.-Y."/>
        </authorList>
    </citation>
    <scope>NUCLEOTIDE SEQUENCE [LARGE SCALE GENOMIC DNA]</scope>
    <source>
        <strain evidence="8 9">A346</strain>
    </source>
</reference>
<dbReference type="PANTHER" id="PTHR11709:SF394">
    <property type="entry name" value="FI03373P-RELATED"/>
    <property type="match status" value="1"/>
</dbReference>
<keyword evidence="9" id="KW-1185">Reference proteome</keyword>
<feature type="compositionally biased region" description="Polar residues" evidence="4">
    <location>
        <begin position="468"/>
        <end position="489"/>
    </location>
</feature>
<feature type="domain" description="Plastocyanin-like" evidence="5">
    <location>
        <begin position="231"/>
        <end position="341"/>
    </location>
</feature>
<dbReference type="InterPro" id="IPR034279">
    <property type="entry name" value="CuRO_3_CopA"/>
</dbReference>
<dbReference type="PROSITE" id="PS00079">
    <property type="entry name" value="MULTICOPPER_OXIDASE1"/>
    <property type="match status" value="1"/>
</dbReference>
<dbReference type="CDD" id="cd13896">
    <property type="entry name" value="CuRO_3_CopA"/>
    <property type="match status" value="1"/>
</dbReference>
<sequence>MSKDTTLPAPSRRRFVQGLALGGLATGLGLHARPLLAATPAATAHPVLSGTEFNLDIGHQVVNFTGTDTLATTVNGSLPAPILRWREGDRVRLNVRNTLDTDSSIHWHGIILPTDMDGVPGLSFDGIAPGETFTYEFDVQQNGTYWYHSHSGFQEQTGLYGAIIIDPKEPEPFSYDRDYVLMLSDWSDTPPERVYANLKKMSHYYNRRERTLADDLIPEAQQDGWGAALSRRQMWEKMRMSDRDISDVTGYTYTFLMNGQTPASGWTGLFSPGEKVRLRVINAAAMTFFDLRIPGLSMTVVACDGQYVEPVRVGEFRIGVAETIDIIVEPIEHKAYSLFAQAIDRSGYAHGHLTPDPALSATPPAMDPAPELTHMDMGMAMSSGDHGAHGGHAMPTQHGHAGHDMPTADSGMQHGGHLGVRGEHAAMPHQGMAMPMAQSHADHGMTGHSMGQHTMNQGAQDAHASHGMASSNGHGMSHGNTHSASQGRSHGQAHTDAPTYKGHPLSAGMPVHADSEYGPHVDMRAEAPEYRLDDPGVGLRNNGRKVLTYADLRSLHPTPDTREPGREIELHLTGNMSRYMWSLNGIRYADADPIHLNYGERVRITLVNDTMMPHPVHLHGMWSDLETGDATHLPRKHTLVVQPGARLSYLVTADAKGEWAFHCHLLYHMMGMFRKVVVS</sequence>
<feature type="compositionally biased region" description="Polar residues" evidence="4">
    <location>
        <begin position="449"/>
        <end position="459"/>
    </location>
</feature>
<dbReference type="InterPro" id="IPR011707">
    <property type="entry name" value="Cu-oxidase-like_N"/>
</dbReference>
<dbReference type="PROSITE" id="PS51318">
    <property type="entry name" value="TAT"/>
    <property type="match status" value="1"/>
</dbReference>
<proteinExistence type="predicted"/>
<dbReference type="CDD" id="cd13874">
    <property type="entry name" value="CuRO_2_CopA"/>
    <property type="match status" value="1"/>
</dbReference>